<keyword evidence="10 14" id="KW-0694">RNA-binding</keyword>
<sequence length="459" mass="50673">MADHKHPNARKIALDVLEKVNKNQAYSGLALNHAIEEMHPSVKDVALITQIVYGTLQHRLTLDFYIDAFIQKRKKIDAWVRELLRLSFYQMVYLKKIPAHAAVNEAVTIAKRRGGRGVAGFVNGVLRAAHRQGVPEISRIPKGVGQMAIEYSHPEWLVKRWIQQYGEKDALLLLKANNEAPDVSLRVNALKSDPDTLKNELVQDGFDVQVGRLAPEALVVNKGKIVGHPVYKEGKVSIQDESSMLVARALDLKPGMAVLDACAGPGGKTAHLAELMGDEGMINALDIHKHKTRLIDEQAERLGLTSIHTKVLDAREAGTAFAKASFDRILVDAPCTGFGVIRRKPEIKYQKTPKDISGLAKVQQAILNAVVPLLKVGGKLVYSTCTIDEEENALGVKAFLERTPEMSLDGTLRNRLPIKLGQSSRWTDDGMVQLLPQDFGTDGFFIACFIKNHRISGKV</sequence>
<dbReference type="Gene3D" id="3.40.50.150">
    <property type="entry name" value="Vaccinia Virus protein VP39"/>
    <property type="match status" value="1"/>
</dbReference>
<evidence type="ECO:0000256" key="1">
    <source>
        <dbReference type="ARBA" id="ARBA00002724"/>
    </source>
</evidence>
<gene>
    <name evidence="16" type="primary">rsmB</name>
    <name evidence="16" type="ORF">ACFO4N_00965</name>
</gene>
<name>A0ABV9GG61_9BACL</name>
<reference evidence="17" key="1">
    <citation type="journal article" date="2019" name="Int. J. Syst. Evol. Microbiol.">
        <title>The Global Catalogue of Microorganisms (GCM) 10K type strain sequencing project: providing services to taxonomists for standard genome sequencing and annotation.</title>
        <authorList>
            <consortium name="The Broad Institute Genomics Platform"/>
            <consortium name="The Broad Institute Genome Sequencing Center for Infectious Disease"/>
            <person name="Wu L."/>
            <person name="Ma J."/>
        </authorList>
    </citation>
    <scope>NUCLEOTIDE SEQUENCE [LARGE SCALE GENOMIC DNA]</scope>
    <source>
        <strain evidence="17">CGMCC 1.16306</strain>
    </source>
</reference>
<evidence type="ECO:0000256" key="9">
    <source>
        <dbReference type="ARBA" id="ARBA00022691"/>
    </source>
</evidence>
<evidence type="ECO:0000256" key="12">
    <source>
        <dbReference type="ARBA" id="ARBA00031088"/>
    </source>
</evidence>
<evidence type="ECO:0000256" key="5">
    <source>
        <dbReference type="ARBA" id="ARBA00022490"/>
    </source>
</evidence>
<feature type="domain" description="SAM-dependent MTase RsmB/NOP-type" evidence="15">
    <location>
        <begin position="173"/>
        <end position="452"/>
    </location>
</feature>
<dbReference type="Gene3D" id="3.30.70.1170">
    <property type="entry name" value="Sun protein, domain 3"/>
    <property type="match status" value="1"/>
</dbReference>
<keyword evidence="6" id="KW-0698">rRNA processing</keyword>
<dbReference type="EMBL" id="JBHSFW010000001">
    <property type="protein sequence ID" value="MFC4617294.1"/>
    <property type="molecule type" value="Genomic_DNA"/>
</dbReference>
<dbReference type="InterPro" id="IPR035926">
    <property type="entry name" value="NusB-like_sf"/>
</dbReference>
<dbReference type="SUPFAM" id="SSF53335">
    <property type="entry name" value="S-adenosyl-L-methionine-dependent methyltransferases"/>
    <property type="match status" value="1"/>
</dbReference>
<dbReference type="Pfam" id="PF01029">
    <property type="entry name" value="NusB"/>
    <property type="match status" value="1"/>
</dbReference>
<feature type="binding site" evidence="14">
    <location>
        <begin position="262"/>
        <end position="268"/>
    </location>
    <ligand>
        <name>S-adenosyl-L-methionine</name>
        <dbReference type="ChEBI" id="CHEBI:59789"/>
    </ligand>
</feature>
<dbReference type="InterPro" id="IPR018314">
    <property type="entry name" value="RsmB/NOL1/NOP2-like_CS"/>
</dbReference>
<evidence type="ECO:0000256" key="3">
    <source>
        <dbReference type="ARBA" id="ARBA00007494"/>
    </source>
</evidence>
<keyword evidence="7 14" id="KW-0489">Methyltransferase</keyword>
<evidence type="ECO:0000313" key="17">
    <source>
        <dbReference type="Proteomes" id="UP001596022"/>
    </source>
</evidence>
<dbReference type="PRINTS" id="PR02008">
    <property type="entry name" value="RCMTFAMILY"/>
</dbReference>
<comment type="subcellular location">
    <subcellularLocation>
        <location evidence="2">Cytoplasm</location>
    </subcellularLocation>
</comment>
<dbReference type="Pfam" id="PF01189">
    <property type="entry name" value="Methyltr_RsmB-F"/>
    <property type="match status" value="1"/>
</dbReference>
<dbReference type="PANTHER" id="PTHR22807:SF53">
    <property type="entry name" value="RIBOSOMAL RNA SMALL SUBUNIT METHYLTRANSFERASE B-RELATED"/>
    <property type="match status" value="1"/>
</dbReference>
<evidence type="ECO:0000256" key="4">
    <source>
        <dbReference type="ARBA" id="ARBA00012140"/>
    </source>
</evidence>
<feature type="binding site" evidence="14">
    <location>
        <position position="332"/>
    </location>
    <ligand>
        <name>S-adenosyl-L-methionine</name>
        <dbReference type="ChEBI" id="CHEBI:59789"/>
    </ligand>
</feature>
<dbReference type="GO" id="GO:0008168">
    <property type="term" value="F:methyltransferase activity"/>
    <property type="evidence" value="ECO:0007669"/>
    <property type="project" value="UniProtKB-KW"/>
</dbReference>
<dbReference type="Proteomes" id="UP001596022">
    <property type="component" value="Unassembled WGS sequence"/>
</dbReference>
<dbReference type="NCBIfam" id="TIGR00563">
    <property type="entry name" value="rsmB"/>
    <property type="match status" value="1"/>
</dbReference>
<dbReference type="CDD" id="cd02440">
    <property type="entry name" value="AdoMet_MTases"/>
    <property type="match status" value="1"/>
</dbReference>
<evidence type="ECO:0000256" key="7">
    <source>
        <dbReference type="ARBA" id="ARBA00022603"/>
    </source>
</evidence>
<dbReference type="InterPro" id="IPR023267">
    <property type="entry name" value="RCMT"/>
</dbReference>
<dbReference type="PROSITE" id="PS51686">
    <property type="entry name" value="SAM_MT_RSMB_NOP"/>
    <property type="match status" value="1"/>
</dbReference>
<keyword evidence="8 14" id="KW-0808">Transferase</keyword>
<dbReference type="InterPro" id="IPR001678">
    <property type="entry name" value="MeTrfase_RsmB-F_NOP2_dom"/>
</dbReference>
<evidence type="ECO:0000256" key="14">
    <source>
        <dbReference type="PROSITE-ProRule" id="PRU01023"/>
    </source>
</evidence>
<dbReference type="NCBIfam" id="NF011494">
    <property type="entry name" value="PRK14902.1"/>
    <property type="match status" value="1"/>
</dbReference>
<protein>
    <recommendedName>
        <fullName evidence="4">16S rRNA (cytosine(967)-C(5))-methyltransferase</fullName>
        <ecNumber evidence="4">2.1.1.176</ecNumber>
    </recommendedName>
    <alternativeName>
        <fullName evidence="11">16S rRNA m5C967 methyltransferase</fullName>
    </alternativeName>
    <alternativeName>
        <fullName evidence="12">rRNA (cytosine-C(5)-)-methyltransferase RsmB</fullName>
    </alternativeName>
</protein>
<comment type="function">
    <text evidence="1">Specifically methylates the cytosine at position 967 (m5C967) of 16S rRNA.</text>
</comment>
<accession>A0ABV9GG61</accession>
<dbReference type="Gene3D" id="1.10.940.10">
    <property type="entry name" value="NusB-like"/>
    <property type="match status" value="1"/>
</dbReference>
<dbReference type="InterPro" id="IPR054728">
    <property type="entry name" value="RsmB-like_ferredoxin"/>
</dbReference>
<keyword evidence="9 14" id="KW-0949">S-adenosyl-L-methionine</keyword>
<dbReference type="GO" id="GO:0032259">
    <property type="term" value="P:methylation"/>
    <property type="evidence" value="ECO:0007669"/>
    <property type="project" value="UniProtKB-KW"/>
</dbReference>
<evidence type="ECO:0000313" key="16">
    <source>
        <dbReference type="EMBL" id="MFC4617294.1"/>
    </source>
</evidence>
<dbReference type="SUPFAM" id="SSF48013">
    <property type="entry name" value="NusB-like"/>
    <property type="match status" value="1"/>
</dbReference>
<evidence type="ECO:0000256" key="13">
    <source>
        <dbReference type="ARBA" id="ARBA00047283"/>
    </source>
</evidence>
<proteinExistence type="inferred from homology"/>
<comment type="catalytic activity">
    <reaction evidence="13">
        <text>cytidine(967) in 16S rRNA + S-adenosyl-L-methionine = 5-methylcytidine(967) in 16S rRNA + S-adenosyl-L-homocysteine + H(+)</text>
        <dbReference type="Rhea" id="RHEA:42748"/>
        <dbReference type="Rhea" id="RHEA-COMP:10219"/>
        <dbReference type="Rhea" id="RHEA-COMP:10220"/>
        <dbReference type="ChEBI" id="CHEBI:15378"/>
        <dbReference type="ChEBI" id="CHEBI:57856"/>
        <dbReference type="ChEBI" id="CHEBI:59789"/>
        <dbReference type="ChEBI" id="CHEBI:74483"/>
        <dbReference type="ChEBI" id="CHEBI:82748"/>
        <dbReference type="EC" id="2.1.1.176"/>
    </reaction>
</comment>
<dbReference type="EC" id="2.1.1.176" evidence="4"/>
<dbReference type="InterPro" id="IPR006027">
    <property type="entry name" value="NusB_RsmB_TIM44"/>
</dbReference>
<evidence type="ECO:0000259" key="15">
    <source>
        <dbReference type="PROSITE" id="PS51686"/>
    </source>
</evidence>
<comment type="similarity">
    <text evidence="3 14">Belongs to the class I-like SAM-binding methyltransferase superfamily. RsmB/NOP family.</text>
</comment>
<dbReference type="PROSITE" id="PS01153">
    <property type="entry name" value="NOL1_NOP2_SUN"/>
    <property type="match status" value="1"/>
</dbReference>
<dbReference type="PANTHER" id="PTHR22807">
    <property type="entry name" value="NOP2 YEAST -RELATED NOL1/NOP2/FMU SUN DOMAIN-CONTAINING"/>
    <property type="match status" value="1"/>
</dbReference>
<dbReference type="InterPro" id="IPR029063">
    <property type="entry name" value="SAM-dependent_MTases_sf"/>
</dbReference>
<keyword evidence="17" id="KW-1185">Reference proteome</keyword>
<dbReference type="InterPro" id="IPR004573">
    <property type="entry name" value="rRNA_ssu_MeTfrase_B"/>
</dbReference>
<feature type="binding site" evidence="14">
    <location>
        <position position="313"/>
    </location>
    <ligand>
        <name>S-adenosyl-L-methionine</name>
        <dbReference type="ChEBI" id="CHEBI:59789"/>
    </ligand>
</feature>
<evidence type="ECO:0000256" key="11">
    <source>
        <dbReference type="ARBA" id="ARBA00030399"/>
    </source>
</evidence>
<comment type="caution">
    <text evidence="16">The sequence shown here is derived from an EMBL/GenBank/DDBJ whole genome shotgun (WGS) entry which is preliminary data.</text>
</comment>
<dbReference type="InterPro" id="IPR049560">
    <property type="entry name" value="MeTrfase_RsmB-F_NOP2_cat"/>
</dbReference>
<dbReference type="RefSeq" id="WP_376844348.1">
    <property type="nucleotide sequence ID" value="NZ_JBHSFW010000001.1"/>
</dbReference>
<evidence type="ECO:0000256" key="6">
    <source>
        <dbReference type="ARBA" id="ARBA00022552"/>
    </source>
</evidence>
<organism evidence="16 17">
    <name type="scientific">Camelliibacillus cellulosilyticus</name>
    <dbReference type="NCBI Taxonomy" id="2174486"/>
    <lineage>
        <taxon>Bacteria</taxon>
        <taxon>Bacillati</taxon>
        <taxon>Bacillota</taxon>
        <taxon>Bacilli</taxon>
        <taxon>Bacillales</taxon>
        <taxon>Sporolactobacillaceae</taxon>
        <taxon>Camelliibacillus</taxon>
    </lineage>
</organism>
<evidence type="ECO:0000256" key="8">
    <source>
        <dbReference type="ARBA" id="ARBA00022679"/>
    </source>
</evidence>
<feature type="active site" description="Nucleophile" evidence="14">
    <location>
        <position position="385"/>
    </location>
</feature>
<evidence type="ECO:0000256" key="10">
    <source>
        <dbReference type="ARBA" id="ARBA00022884"/>
    </source>
</evidence>
<feature type="binding site" evidence="14">
    <location>
        <position position="286"/>
    </location>
    <ligand>
        <name>S-adenosyl-L-methionine</name>
        <dbReference type="ChEBI" id="CHEBI:59789"/>
    </ligand>
</feature>
<evidence type="ECO:0000256" key="2">
    <source>
        <dbReference type="ARBA" id="ARBA00004496"/>
    </source>
</evidence>
<keyword evidence="5" id="KW-0963">Cytoplasm</keyword>
<dbReference type="Pfam" id="PF22458">
    <property type="entry name" value="RsmF-B_ferredox"/>
    <property type="match status" value="1"/>
</dbReference>